<evidence type="ECO:0000256" key="9">
    <source>
        <dbReference type="ARBA" id="ARBA00026232"/>
    </source>
</evidence>
<evidence type="ECO:0000256" key="12">
    <source>
        <dbReference type="ARBA" id="ARBA00048647"/>
    </source>
</evidence>
<evidence type="ECO:0000256" key="4">
    <source>
        <dbReference type="ARBA" id="ARBA00022679"/>
    </source>
</evidence>
<keyword evidence="5" id="KW-0256">Endoplasmic reticulum</keyword>
<dbReference type="GO" id="GO:0046922">
    <property type="term" value="F:peptide-O-fucosyltransferase activity"/>
    <property type="evidence" value="ECO:0007669"/>
    <property type="project" value="UniProtKB-EC"/>
</dbReference>
<evidence type="ECO:0000256" key="3">
    <source>
        <dbReference type="ARBA" id="ARBA00012196"/>
    </source>
</evidence>
<comment type="pathway">
    <text evidence="2">Protein modification; protein glycosylation.</text>
</comment>
<dbReference type="EC" id="2.4.1.221" evidence="3"/>
<comment type="catalytic activity">
    <reaction evidence="11">
        <text>L-threonyl-[protein] + GDP-beta-L-fucose = 3-O-(alpha-L-fucosyl)-L-threonyl-[protein] + GDP + H(+)</text>
        <dbReference type="Rhea" id="RHEA:70491"/>
        <dbReference type="Rhea" id="RHEA-COMP:11060"/>
        <dbReference type="Rhea" id="RHEA-COMP:17915"/>
        <dbReference type="ChEBI" id="CHEBI:15378"/>
        <dbReference type="ChEBI" id="CHEBI:30013"/>
        <dbReference type="ChEBI" id="CHEBI:57273"/>
        <dbReference type="ChEBI" id="CHEBI:58189"/>
        <dbReference type="ChEBI" id="CHEBI:189631"/>
        <dbReference type="EC" id="2.4.1.221"/>
    </reaction>
    <physiologicalReaction direction="left-to-right" evidence="11">
        <dbReference type="Rhea" id="RHEA:70492"/>
    </physiologicalReaction>
</comment>
<dbReference type="AlphaFoldDB" id="A0A1I7XVM8"/>
<keyword evidence="7" id="KW-0119">Carbohydrate metabolism</keyword>
<keyword evidence="4" id="KW-0808">Transferase</keyword>
<protein>
    <recommendedName>
        <fullName evidence="9">GDP-fucose protein O-fucosyltransferase 2</fullName>
        <ecNumber evidence="3">2.4.1.221</ecNumber>
    </recommendedName>
    <alternativeName>
        <fullName evidence="10">Peptide-O-fucosyltransferase 2</fullName>
    </alternativeName>
</protein>
<keyword evidence="13" id="KW-1185">Reference proteome</keyword>
<evidence type="ECO:0000256" key="1">
    <source>
        <dbReference type="ARBA" id="ARBA00004240"/>
    </source>
</evidence>
<evidence type="ECO:0000313" key="13">
    <source>
        <dbReference type="Proteomes" id="UP000095287"/>
    </source>
</evidence>
<evidence type="ECO:0000256" key="11">
    <source>
        <dbReference type="ARBA" id="ARBA00047273"/>
    </source>
</evidence>
<organism evidence="13 14">
    <name type="scientific">Steinernema glaseri</name>
    <dbReference type="NCBI Taxonomy" id="37863"/>
    <lineage>
        <taxon>Eukaryota</taxon>
        <taxon>Metazoa</taxon>
        <taxon>Ecdysozoa</taxon>
        <taxon>Nematoda</taxon>
        <taxon>Chromadorea</taxon>
        <taxon>Rhabditida</taxon>
        <taxon>Tylenchina</taxon>
        <taxon>Panagrolaimomorpha</taxon>
        <taxon>Strongyloidoidea</taxon>
        <taxon>Steinernematidae</taxon>
        <taxon>Steinernema</taxon>
    </lineage>
</organism>
<dbReference type="GO" id="GO:0005783">
    <property type="term" value="C:endoplasmic reticulum"/>
    <property type="evidence" value="ECO:0007669"/>
    <property type="project" value="UniProtKB-SubCell"/>
</dbReference>
<sequence length="96" mass="11265">MKYSKEILELSADFQKAELKDPFMCVHLRRRDFVRSHSKDIPSIEGAAKQILKISKDRNLKVLYLSTDAENHEIHKLKEALKREVQLKRFDPNTVS</sequence>
<dbReference type="WBParaSite" id="L893_g10061.t1">
    <property type="protein sequence ID" value="L893_g10061.t1"/>
    <property type="gene ID" value="L893_g10061"/>
</dbReference>
<keyword evidence="6" id="KW-0294">Fucose metabolism</keyword>
<evidence type="ECO:0000256" key="7">
    <source>
        <dbReference type="ARBA" id="ARBA00023277"/>
    </source>
</evidence>
<evidence type="ECO:0000256" key="5">
    <source>
        <dbReference type="ARBA" id="ARBA00022824"/>
    </source>
</evidence>
<evidence type="ECO:0000256" key="8">
    <source>
        <dbReference type="ARBA" id="ARBA00025803"/>
    </source>
</evidence>
<name>A0A1I7XVM8_9BILA</name>
<evidence type="ECO:0000256" key="6">
    <source>
        <dbReference type="ARBA" id="ARBA00023253"/>
    </source>
</evidence>
<dbReference type="InterPro" id="IPR045130">
    <property type="entry name" value="OFUT2-like"/>
</dbReference>
<dbReference type="Proteomes" id="UP000095287">
    <property type="component" value="Unplaced"/>
</dbReference>
<evidence type="ECO:0000256" key="10">
    <source>
        <dbReference type="ARBA" id="ARBA00033083"/>
    </source>
</evidence>
<accession>A0A1I7XVM8</accession>
<dbReference type="PANTHER" id="PTHR13398">
    <property type="entry name" value="GDP-FUCOSE PROTEIN O-FUCOSYLTRANSFERASE 2"/>
    <property type="match status" value="1"/>
</dbReference>
<dbReference type="InterPro" id="IPR019378">
    <property type="entry name" value="GDP-Fuc_O-FucTrfase"/>
</dbReference>
<dbReference type="PANTHER" id="PTHR13398:SF0">
    <property type="entry name" value="GDP-FUCOSE PROTEIN O-FUCOSYLTRANSFERASE 2"/>
    <property type="match status" value="1"/>
</dbReference>
<evidence type="ECO:0000313" key="14">
    <source>
        <dbReference type="WBParaSite" id="L893_g10061.t1"/>
    </source>
</evidence>
<dbReference type="Pfam" id="PF10250">
    <property type="entry name" value="O-FucT"/>
    <property type="match status" value="1"/>
</dbReference>
<proteinExistence type="inferred from homology"/>
<dbReference type="GO" id="GO:0006004">
    <property type="term" value="P:fucose metabolic process"/>
    <property type="evidence" value="ECO:0007669"/>
    <property type="project" value="UniProtKB-KW"/>
</dbReference>
<comment type="subcellular location">
    <subcellularLocation>
        <location evidence="1">Endoplasmic reticulum</location>
    </subcellularLocation>
</comment>
<evidence type="ECO:0000256" key="2">
    <source>
        <dbReference type="ARBA" id="ARBA00004922"/>
    </source>
</evidence>
<comment type="catalytic activity">
    <reaction evidence="12">
        <text>L-seryl-[protein] + GDP-beta-L-fucose = 3-O-(alpha-L-fucosyl)-L-seryl-[protein] + GDP + H(+)</text>
        <dbReference type="Rhea" id="RHEA:63644"/>
        <dbReference type="Rhea" id="RHEA-COMP:9863"/>
        <dbReference type="Rhea" id="RHEA-COMP:17914"/>
        <dbReference type="ChEBI" id="CHEBI:15378"/>
        <dbReference type="ChEBI" id="CHEBI:29999"/>
        <dbReference type="ChEBI" id="CHEBI:57273"/>
        <dbReference type="ChEBI" id="CHEBI:58189"/>
        <dbReference type="ChEBI" id="CHEBI:189632"/>
        <dbReference type="EC" id="2.4.1.221"/>
    </reaction>
    <physiologicalReaction direction="left-to-right" evidence="12">
        <dbReference type="Rhea" id="RHEA:63645"/>
    </physiologicalReaction>
</comment>
<reference evidence="14" key="1">
    <citation type="submission" date="2016-11" db="UniProtKB">
        <authorList>
            <consortium name="WormBaseParasite"/>
        </authorList>
    </citation>
    <scope>IDENTIFICATION</scope>
</reference>
<dbReference type="Gene3D" id="3.40.50.11350">
    <property type="match status" value="1"/>
</dbReference>
<comment type="similarity">
    <text evidence="8">Belongs to the glycosyltransferase 68 family.</text>
</comment>